<gene>
    <name evidence="7" type="ORF">ACFQ14_07110</name>
</gene>
<evidence type="ECO:0000313" key="7">
    <source>
        <dbReference type="EMBL" id="MFD0916171.1"/>
    </source>
</evidence>
<keyword evidence="3 5" id="KW-1133">Transmembrane helix</keyword>
<sequence>MSRYKTAVVWAALLAAIIVPMALSALSPQLAWRGPAYIVAGFAGVLGLALLLLQPLLAGRFLPGLSPLRTRYFHRIVGSLLVFAVVVHVGGLWVTTAPDVIDALLFRSPTPFSVWGVVAMWAVFAAALLAATRKRIRLRWSTWRLSHAGLALVTVVGTVVHAMLIEGTMELISKTVLCGLVLIATGVLLFSLWKKGTRKIV</sequence>
<dbReference type="Pfam" id="PF01794">
    <property type="entry name" value="Ferric_reduct"/>
    <property type="match status" value="1"/>
</dbReference>
<evidence type="ECO:0000256" key="1">
    <source>
        <dbReference type="ARBA" id="ARBA00004141"/>
    </source>
</evidence>
<reference evidence="8" key="1">
    <citation type="journal article" date="2019" name="Int. J. Syst. Evol. Microbiol.">
        <title>The Global Catalogue of Microorganisms (GCM) 10K type strain sequencing project: providing services to taxonomists for standard genome sequencing and annotation.</title>
        <authorList>
            <consortium name="The Broad Institute Genomics Platform"/>
            <consortium name="The Broad Institute Genome Sequencing Center for Infectious Disease"/>
            <person name="Wu L."/>
            <person name="Ma J."/>
        </authorList>
    </citation>
    <scope>NUCLEOTIDE SEQUENCE [LARGE SCALE GENOMIC DNA]</scope>
    <source>
        <strain evidence="8">CCUG 60023</strain>
    </source>
</reference>
<feature type="transmembrane region" description="Helical" evidence="5">
    <location>
        <begin position="73"/>
        <end position="94"/>
    </location>
</feature>
<keyword evidence="4 5" id="KW-0472">Membrane</keyword>
<dbReference type="EMBL" id="JBHTJV010000003">
    <property type="protein sequence ID" value="MFD0916171.1"/>
    <property type="molecule type" value="Genomic_DNA"/>
</dbReference>
<organism evidence="7 8">
    <name type="scientific">Pseudahrensia aquimaris</name>
    <dbReference type="NCBI Taxonomy" id="744461"/>
    <lineage>
        <taxon>Bacteria</taxon>
        <taxon>Pseudomonadati</taxon>
        <taxon>Pseudomonadota</taxon>
        <taxon>Alphaproteobacteria</taxon>
        <taxon>Hyphomicrobiales</taxon>
        <taxon>Ahrensiaceae</taxon>
        <taxon>Pseudahrensia</taxon>
    </lineage>
</organism>
<keyword evidence="2 5" id="KW-0812">Transmembrane</keyword>
<evidence type="ECO:0000259" key="6">
    <source>
        <dbReference type="Pfam" id="PF01794"/>
    </source>
</evidence>
<dbReference type="Proteomes" id="UP001597101">
    <property type="component" value="Unassembled WGS sequence"/>
</dbReference>
<feature type="transmembrane region" description="Helical" evidence="5">
    <location>
        <begin position="114"/>
        <end position="131"/>
    </location>
</feature>
<accession>A0ABW3FCJ7</accession>
<feature type="transmembrane region" description="Helical" evidence="5">
    <location>
        <begin position="171"/>
        <end position="193"/>
    </location>
</feature>
<evidence type="ECO:0000256" key="4">
    <source>
        <dbReference type="ARBA" id="ARBA00023136"/>
    </source>
</evidence>
<feature type="transmembrane region" description="Helical" evidence="5">
    <location>
        <begin position="34"/>
        <end position="53"/>
    </location>
</feature>
<feature type="transmembrane region" description="Helical" evidence="5">
    <location>
        <begin position="143"/>
        <end position="165"/>
    </location>
</feature>
<proteinExistence type="predicted"/>
<name>A0ABW3FCJ7_9HYPH</name>
<evidence type="ECO:0000256" key="3">
    <source>
        <dbReference type="ARBA" id="ARBA00022989"/>
    </source>
</evidence>
<protein>
    <submittedName>
        <fullName evidence="7">Ferric reductase-like transmembrane domain-containing protein</fullName>
    </submittedName>
</protein>
<evidence type="ECO:0000313" key="8">
    <source>
        <dbReference type="Proteomes" id="UP001597101"/>
    </source>
</evidence>
<evidence type="ECO:0000256" key="2">
    <source>
        <dbReference type="ARBA" id="ARBA00022692"/>
    </source>
</evidence>
<evidence type="ECO:0000256" key="5">
    <source>
        <dbReference type="SAM" id="Phobius"/>
    </source>
</evidence>
<dbReference type="InterPro" id="IPR013130">
    <property type="entry name" value="Fe3_Rdtase_TM_dom"/>
</dbReference>
<keyword evidence="8" id="KW-1185">Reference proteome</keyword>
<feature type="domain" description="Ferric oxidoreductase" evidence="6">
    <location>
        <begin position="43"/>
        <end position="157"/>
    </location>
</feature>
<comment type="subcellular location">
    <subcellularLocation>
        <location evidence="1">Membrane</location>
        <topology evidence="1">Multi-pass membrane protein</topology>
    </subcellularLocation>
</comment>
<comment type="caution">
    <text evidence="7">The sequence shown here is derived from an EMBL/GenBank/DDBJ whole genome shotgun (WGS) entry which is preliminary data.</text>
</comment>
<dbReference type="RefSeq" id="WP_377212002.1">
    <property type="nucleotide sequence ID" value="NZ_JBHTJV010000003.1"/>
</dbReference>